<evidence type="ECO:0000313" key="1">
    <source>
        <dbReference type="EMBL" id="DAF56914.1"/>
    </source>
</evidence>
<dbReference type="EMBL" id="BK032724">
    <property type="protein sequence ID" value="DAF56914.1"/>
    <property type="molecule type" value="Genomic_DNA"/>
</dbReference>
<organism evidence="1">
    <name type="scientific">Siphoviridae sp. ctiJm4</name>
    <dbReference type="NCBI Taxonomy" id="2827916"/>
    <lineage>
        <taxon>Viruses</taxon>
        <taxon>Duplodnaviria</taxon>
        <taxon>Heunggongvirae</taxon>
        <taxon>Uroviricota</taxon>
        <taxon>Caudoviricetes</taxon>
    </lineage>
</organism>
<name>A0A8S5T2B3_9CAUD</name>
<accession>A0A8S5T2B3</accession>
<sequence>MIKSEHIPPCQPFDDLEENATWLDLVEKYLEVRDLYIICSKKVEVHNGKLEK</sequence>
<reference evidence="1" key="1">
    <citation type="journal article" date="2021" name="Proc. Natl. Acad. Sci. U.S.A.">
        <title>A Catalog of Tens of Thousands of Viruses from Human Metagenomes Reveals Hidden Associations with Chronic Diseases.</title>
        <authorList>
            <person name="Tisza M.J."/>
            <person name="Buck C.B."/>
        </authorList>
    </citation>
    <scope>NUCLEOTIDE SEQUENCE</scope>
    <source>
        <strain evidence="1">CtiJm4</strain>
    </source>
</reference>
<proteinExistence type="predicted"/>
<protein>
    <submittedName>
        <fullName evidence="1">Uncharacterized protein</fullName>
    </submittedName>
</protein>